<keyword evidence="4" id="KW-0812">Transmembrane</keyword>
<dbReference type="GeneID" id="109398676"/>
<dbReference type="InterPro" id="IPR013098">
    <property type="entry name" value="Ig_I-set"/>
</dbReference>
<evidence type="ECO:0000256" key="5">
    <source>
        <dbReference type="ARBA" id="ARBA00022729"/>
    </source>
</evidence>
<dbReference type="PROSITE" id="PS51145">
    <property type="entry name" value="ZU5"/>
    <property type="match status" value="1"/>
</dbReference>
<dbReference type="InterPro" id="IPR007110">
    <property type="entry name" value="Ig-like_dom"/>
</dbReference>
<feature type="region of interest" description="Disordered" evidence="13">
    <location>
        <begin position="29"/>
        <end position="49"/>
    </location>
</feature>
<keyword evidence="3 12" id="KW-0217">Developmental protein</keyword>
<feature type="domain" description="Death" evidence="14">
    <location>
        <begin position="1091"/>
        <end position="1157"/>
    </location>
</feature>
<protein>
    <recommendedName>
        <fullName evidence="12">Netrin receptor UNC5</fullName>
    </recommendedName>
</protein>
<dbReference type="Gene3D" id="2.60.40.10">
    <property type="entry name" value="Immunoglobulins"/>
    <property type="match status" value="2"/>
</dbReference>
<feature type="compositionally biased region" description="Low complexity" evidence="13">
    <location>
        <begin position="627"/>
        <end position="642"/>
    </location>
</feature>
<organism evidence="17 18">
    <name type="scientific">Aedes albopictus</name>
    <name type="common">Asian tiger mosquito</name>
    <name type="synonym">Stegomyia albopicta</name>
    <dbReference type="NCBI Taxonomy" id="7160"/>
    <lineage>
        <taxon>Eukaryota</taxon>
        <taxon>Metazoa</taxon>
        <taxon>Ecdysozoa</taxon>
        <taxon>Arthropoda</taxon>
        <taxon>Hexapoda</taxon>
        <taxon>Insecta</taxon>
        <taxon>Pterygota</taxon>
        <taxon>Neoptera</taxon>
        <taxon>Endopterygota</taxon>
        <taxon>Diptera</taxon>
        <taxon>Nematocera</taxon>
        <taxon>Culicoidea</taxon>
        <taxon>Culicidae</taxon>
        <taxon>Culicinae</taxon>
        <taxon>Aedini</taxon>
        <taxon>Aedes</taxon>
        <taxon>Stegomyia</taxon>
    </lineage>
</organism>
<dbReference type="SMART" id="SM00409">
    <property type="entry name" value="IG"/>
    <property type="match status" value="2"/>
</dbReference>
<dbReference type="InterPro" id="IPR057755">
    <property type="entry name" value="UNC5A-D-like_N"/>
</dbReference>
<evidence type="ECO:0000259" key="16">
    <source>
        <dbReference type="PROSITE" id="PS51145"/>
    </source>
</evidence>
<feature type="chain" id="PRO_5044973987" description="Netrin receptor UNC5" evidence="12">
    <location>
        <begin position="24"/>
        <end position="1162"/>
    </location>
</feature>
<evidence type="ECO:0000313" key="18">
    <source>
        <dbReference type="Proteomes" id="UP000069940"/>
    </source>
</evidence>
<dbReference type="PROSITE" id="PS50092">
    <property type="entry name" value="TSP1"/>
    <property type="match status" value="2"/>
</dbReference>
<dbReference type="Pfam" id="PF25609">
    <property type="entry name" value="Unc5_NetrinR_N"/>
    <property type="match status" value="1"/>
</dbReference>
<feature type="compositionally biased region" description="Gly residues" evidence="13">
    <location>
        <begin position="82"/>
        <end position="94"/>
    </location>
</feature>
<feature type="signal peptide" evidence="12">
    <location>
        <begin position="1"/>
        <end position="23"/>
    </location>
</feature>
<dbReference type="RefSeq" id="XP_062706678.1">
    <property type="nucleotide sequence ID" value="XM_062850694.1"/>
</dbReference>
<dbReference type="Proteomes" id="UP000069940">
    <property type="component" value="Unassembled WGS sequence"/>
</dbReference>
<dbReference type="SMART" id="SM00005">
    <property type="entry name" value="DEATH"/>
    <property type="match status" value="1"/>
</dbReference>
<dbReference type="Pfam" id="PF00791">
    <property type="entry name" value="ZU5"/>
    <property type="match status" value="1"/>
</dbReference>
<keyword evidence="11 12" id="KW-0393">Immunoglobulin domain</keyword>
<dbReference type="InterPro" id="IPR000906">
    <property type="entry name" value="ZU5_dom"/>
</dbReference>
<dbReference type="Pfam" id="PF07679">
    <property type="entry name" value="I-set"/>
    <property type="match status" value="1"/>
</dbReference>
<dbReference type="PROSITE" id="PS50017">
    <property type="entry name" value="DEATH_DOMAIN"/>
    <property type="match status" value="1"/>
</dbReference>
<feature type="compositionally biased region" description="Low complexity" evidence="13">
    <location>
        <begin position="599"/>
        <end position="619"/>
    </location>
</feature>
<dbReference type="InterPro" id="IPR003599">
    <property type="entry name" value="Ig_sub"/>
</dbReference>
<keyword evidence="6" id="KW-1133">Transmembrane helix</keyword>
<dbReference type="InterPro" id="IPR033772">
    <property type="entry name" value="UPA"/>
</dbReference>
<dbReference type="SMART" id="SM00209">
    <property type="entry name" value="TSP1"/>
    <property type="match status" value="2"/>
</dbReference>
<feature type="compositionally biased region" description="Gly residues" evidence="13">
    <location>
        <begin position="132"/>
        <end position="144"/>
    </location>
</feature>
<evidence type="ECO:0000256" key="13">
    <source>
        <dbReference type="SAM" id="MobiDB-lite"/>
    </source>
</evidence>
<evidence type="ECO:0000256" key="8">
    <source>
        <dbReference type="ARBA" id="ARBA00023157"/>
    </source>
</evidence>
<dbReference type="InterPro" id="IPR036179">
    <property type="entry name" value="Ig-like_dom_sf"/>
</dbReference>
<feature type="compositionally biased region" description="Acidic residues" evidence="13">
    <location>
        <begin position="112"/>
        <end position="121"/>
    </location>
</feature>
<keyword evidence="7" id="KW-0472">Membrane</keyword>
<dbReference type="InterPro" id="IPR003598">
    <property type="entry name" value="Ig_sub2"/>
</dbReference>
<keyword evidence="5 12" id="KW-0732">Signal</keyword>
<dbReference type="Gene3D" id="2.20.100.10">
    <property type="entry name" value="Thrombospondin type-1 (TSP1) repeat"/>
    <property type="match status" value="2"/>
</dbReference>
<evidence type="ECO:0000256" key="6">
    <source>
        <dbReference type="ARBA" id="ARBA00022989"/>
    </source>
</evidence>
<dbReference type="SMART" id="SM00218">
    <property type="entry name" value="ZU5"/>
    <property type="match status" value="1"/>
</dbReference>
<dbReference type="PANTHER" id="PTHR12582:SF47">
    <property type="entry name" value="NETRIN RECEPTOR UNC-5"/>
    <property type="match status" value="1"/>
</dbReference>
<dbReference type="InterPro" id="IPR013783">
    <property type="entry name" value="Ig-like_fold"/>
</dbReference>
<comment type="subcellular location">
    <subcellularLocation>
        <location evidence="12">Cell membrane</location>
        <topology evidence="12">Single-pass type I membrane protein</topology>
    </subcellularLocation>
    <subcellularLocation>
        <location evidence="1">Membrane</location>
        <topology evidence="1">Single-pass type I membrane protein</topology>
    </subcellularLocation>
</comment>
<evidence type="ECO:0000256" key="12">
    <source>
        <dbReference type="RuleBase" id="RU367033"/>
    </source>
</evidence>
<reference evidence="17" key="2">
    <citation type="submission" date="2025-05" db="UniProtKB">
        <authorList>
            <consortium name="EnsemblMetazoa"/>
        </authorList>
    </citation>
    <scope>IDENTIFICATION</scope>
    <source>
        <strain evidence="17">Foshan</strain>
    </source>
</reference>
<feature type="domain" description="ZU5" evidence="16">
    <location>
        <begin position="736"/>
        <end position="871"/>
    </location>
</feature>
<evidence type="ECO:0000256" key="10">
    <source>
        <dbReference type="ARBA" id="ARBA00023180"/>
    </source>
</evidence>
<evidence type="ECO:0000256" key="11">
    <source>
        <dbReference type="ARBA" id="ARBA00023319"/>
    </source>
</evidence>
<evidence type="ECO:0000256" key="3">
    <source>
        <dbReference type="ARBA" id="ARBA00022473"/>
    </source>
</evidence>
<evidence type="ECO:0000256" key="7">
    <source>
        <dbReference type="ARBA" id="ARBA00023136"/>
    </source>
</evidence>
<feature type="compositionally biased region" description="Basic and acidic residues" evidence="13">
    <location>
        <begin position="122"/>
        <end position="131"/>
    </location>
</feature>
<evidence type="ECO:0000259" key="15">
    <source>
        <dbReference type="PROSITE" id="PS50835"/>
    </source>
</evidence>
<feature type="region of interest" description="Disordered" evidence="13">
    <location>
        <begin position="74"/>
        <end position="154"/>
    </location>
</feature>
<name>A0ABM1ZVH8_AEDAL</name>
<dbReference type="Pfam" id="PF00531">
    <property type="entry name" value="Death"/>
    <property type="match status" value="1"/>
</dbReference>
<keyword evidence="18" id="KW-1185">Reference proteome</keyword>
<keyword evidence="8" id="KW-1015">Disulfide bond</keyword>
<dbReference type="InterPro" id="IPR036383">
    <property type="entry name" value="TSP1_rpt_sf"/>
</dbReference>
<dbReference type="CDD" id="cd08781">
    <property type="entry name" value="Death_UNC5-like"/>
    <property type="match status" value="1"/>
</dbReference>
<dbReference type="PROSITE" id="PS50835">
    <property type="entry name" value="IG_LIKE"/>
    <property type="match status" value="1"/>
</dbReference>
<dbReference type="Gene3D" id="1.10.533.10">
    <property type="entry name" value="Death Domain, Fas"/>
    <property type="match status" value="1"/>
</dbReference>
<evidence type="ECO:0000259" key="14">
    <source>
        <dbReference type="PROSITE" id="PS50017"/>
    </source>
</evidence>
<dbReference type="InterPro" id="IPR011029">
    <property type="entry name" value="DEATH-like_dom_sf"/>
</dbReference>
<comment type="similarity">
    <text evidence="2 12">Belongs to the unc-5 family.</text>
</comment>
<dbReference type="PANTHER" id="PTHR12582">
    <property type="entry name" value="NETRIN RECEPTOR UNC5"/>
    <property type="match status" value="1"/>
</dbReference>
<dbReference type="EnsemblMetazoa" id="AALFPA23_022047.R32648">
    <property type="protein sequence ID" value="AALFPA23_022047.P32648"/>
    <property type="gene ID" value="AALFPA23_022047"/>
</dbReference>
<dbReference type="Gene3D" id="2.60.220.30">
    <property type="match status" value="1"/>
</dbReference>
<proteinExistence type="inferred from homology"/>
<evidence type="ECO:0000256" key="4">
    <source>
        <dbReference type="ARBA" id="ARBA00022692"/>
    </source>
</evidence>
<feature type="region of interest" description="Disordered" evidence="13">
    <location>
        <begin position="599"/>
        <end position="657"/>
    </location>
</feature>
<dbReference type="Pfam" id="PF17217">
    <property type="entry name" value="UPA"/>
    <property type="match status" value="1"/>
</dbReference>
<accession>A0ABM1ZVH8</accession>
<dbReference type="InterPro" id="IPR000488">
    <property type="entry name" value="Death_dom"/>
</dbReference>
<feature type="domain" description="Ig-like" evidence="15">
    <location>
        <begin position="272"/>
        <end position="368"/>
    </location>
</feature>
<dbReference type="SUPFAM" id="SSF48726">
    <property type="entry name" value="Immunoglobulin"/>
    <property type="match status" value="1"/>
</dbReference>
<keyword evidence="9 12" id="KW-0675">Receptor</keyword>
<evidence type="ECO:0000256" key="1">
    <source>
        <dbReference type="ARBA" id="ARBA00004479"/>
    </source>
</evidence>
<comment type="function">
    <text evidence="12">Receptor for netrin required for axon guidance. Mediates axon repulsion of neuronal growth cones in the developing nervous system upon ligand binding.</text>
</comment>
<dbReference type="InterPro" id="IPR000884">
    <property type="entry name" value="TSP1_rpt"/>
</dbReference>
<reference evidence="18" key="1">
    <citation type="journal article" date="2015" name="Proc. Natl. Acad. Sci. U.S.A.">
        <title>Genome sequence of the Asian Tiger mosquito, Aedes albopictus, reveals insights into its biology, genetics, and evolution.</title>
        <authorList>
            <person name="Chen X.G."/>
            <person name="Jiang X."/>
            <person name="Gu J."/>
            <person name="Xu M."/>
            <person name="Wu Y."/>
            <person name="Deng Y."/>
            <person name="Zhang C."/>
            <person name="Bonizzoni M."/>
            <person name="Dermauw W."/>
            <person name="Vontas J."/>
            <person name="Armbruster P."/>
            <person name="Huang X."/>
            <person name="Yang Y."/>
            <person name="Zhang H."/>
            <person name="He W."/>
            <person name="Peng H."/>
            <person name="Liu Y."/>
            <person name="Wu K."/>
            <person name="Chen J."/>
            <person name="Lirakis M."/>
            <person name="Topalis P."/>
            <person name="Van Leeuwen T."/>
            <person name="Hall A.B."/>
            <person name="Jiang X."/>
            <person name="Thorpe C."/>
            <person name="Mueller R.L."/>
            <person name="Sun C."/>
            <person name="Waterhouse R.M."/>
            <person name="Yan G."/>
            <person name="Tu Z.J."/>
            <person name="Fang X."/>
            <person name="James A.A."/>
        </authorList>
    </citation>
    <scope>NUCLEOTIDE SEQUENCE [LARGE SCALE GENOMIC DNA]</scope>
    <source>
        <strain evidence="18">Foshan</strain>
    </source>
</reference>
<evidence type="ECO:0000313" key="17">
    <source>
        <dbReference type="EnsemblMetazoa" id="AALFPA23_022047.P32648"/>
    </source>
</evidence>
<evidence type="ECO:0000256" key="2">
    <source>
        <dbReference type="ARBA" id="ARBA00009844"/>
    </source>
</evidence>
<keyword evidence="10" id="KW-0325">Glycoprotein</keyword>
<dbReference type="InterPro" id="IPR037936">
    <property type="entry name" value="UNC5A-D"/>
</dbReference>
<dbReference type="SMART" id="SM00408">
    <property type="entry name" value="IGc2"/>
    <property type="match status" value="1"/>
</dbReference>
<evidence type="ECO:0000256" key="9">
    <source>
        <dbReference type="ARBA" id="ARBA00023170"/>
    </source>
</evidence>
<dbReference type="SUPFAM" id="SSF47986">
    <property type="entry name" value="DEATH domain"/>
    <property type="match status" value="1"/>
</dbReference>
<sequence length="1162" mass="127138">MSINKVTLFQLFIIALSLSPVIGSKVNKERQLRQQQHHHQKDAASDFGYISDSHGLPTRFGDEDDVIFAKKQNESGNQHHLLGGGTGGGGGILGQGSVSNVKPSLLGHGTSDDYDDYDYEQELDHPDENDSRGGGGKEGGGANGHGLDSGDYTDGFDGDAIDHIESFGDGSDSTSLLPVFLVEPQSTYVIKNRPAVLQCKASHAFQISFKCSGGNKPPLTTHETHVDPHTGVQLQEASTTITREQVDEFFGRGPFKCDCHARSSRGVVRTQPATIQVAYIKRQISITPKSIRVELGGRAEIICNVNATPVAKISWLKNGLPLVANPPVVITVDDKVLIAHVTMQDMANYTCVAENIAGKRVSDPVSLTVYVDGGWGSWGPWTDCKCPGHPKQGQKRTRVCNNPQPLNSGAPCVGHNTETTPDCLPCTAGRWSPWSEWSECAPDCTQTRHRSCIGGPVAVSSSSSSSSLSSAAAALVANTTSGSLMDKQQPYYDGSTINCVGKSLQSAKCTGGACSYSVQGSNWTIYVGLALTAAICIAIGAGLMRLARRKKTIPAYNLARSEMPSEYFPTESKKLTHFQPDLTQNTVAINYEYPLTPHHQPSSQHHLLQQQQQQQSAHHGMSVDRIGGLQQQQQQHPGGLHQSNSLKNSVPFPRSNSEHHYDVPHLCNNYMYPLDKISINESYSSSSYSKRVCSVESLATSTNTSGDSNYDQALIMNSTLPTTVDQTISNGLRTTDYTQMTLTPAGALMRLNTYYVALLIPEGAISKHQKQSVVLSIVKDEKFSIQSPGSRITFLSPVVFCGPPDTKVHKPIVLKVPHCAENLSNWQFSLYHSADGSGRWNESVTIGKENINTPAFVQIDKRYAYVLTEAFGKYVLVGESANDIQERVACKKLRMFICGPSTVPEFSDVSVRIYIVEDNPGAEERCRYCEQEIGGVLLGKSTVLYFSDNSQDLCIDIRCVGGWKSKPYGDRQVIPFSHVWNNSNSTLHCSFTLSRTEHDKCDFKIDVQAIQENCGFNVAPSTLTISSFTPLSKDGSNCQHSSSSFETMTICSVGSNSANGEHNVINTDKFRLSKLVKKKLCKCLDPPTQKGNDWRMLAAHLSVDRYLAYFATKPSPTDQILDLWECRNRDLNAVCNLIEICRNMGRHDAVSILQEIQTPSWL</sequence>
<dbReference type="SUPFAM" id="SSF82895">
    <property type="entry name" value="TSP-1 type 1 repeat"/>
    <property type="match status" value="2"/>
</dbReference>